<evidence type="ECO:0000313" key="5">
    <source>
        <dbReference type="Proteomes" id="UP000784294"/>
    </source>
</evidence>
<keyword evidence="2" id="KW-0539">Nucleus</keyword>
<comment type="function">
    <text evidence="2">Component of the 26S proteasome, a multiprotein complex involved in the ATP-dependent degradation of ubiquitinated proteins.</text>
</comment>
<accession>A0A448WE53</accession>
<dbReference type="Proteomes" id="UP000784294">
    <property type="component" value="Unassembled WGS sequence"/>
</dbReference>
<evidence type="ECO:0000313" key="4">
    <source>
        <dbReference type="EMBL" id="VEL09623.1"/>
    </source>
</evidence>
<feature type="region of interest" description="Disordered" evidence="3">
    <location>
        <begin position="1"/>
        <end position="22"/>
    </location>
</feature>
<organism evidence="4 5">
    <name type="scientific">Protopolystoma xenopodis</name>
    <dbReference type="NCBI Taxonomy" id="117903"/>
    <lineage>
        <taxon>Eukaryota</taxon>
        <taxon>Metazoa</taxon>
        <taxon>Spiralia</taxon>
        <taxon>Lophotrochozoa</taxon>
        <taxon>Platyhelminthes</taxon>
        <taxon>Monogenea</taxon>
        <taxon>Polyopisthocotylea</taxon>
        <taxon>Polystomatidea</taxon>
        <taxon>Polystomatidae</taxon>
        <taxon>Protopolystoma</taxon>
    </lineage>
</organism>
<dbReference type="Pfam" id="PF05160">
    <property type="entry name" value="DSS1_SEM1"/>
    <property type="match status" value="1"/>
</dbReference>
<dbReference type="GO" id="GO:0043248">
    <property type="term" value="P:proteasome assembly"/>
    <property type="evidence" value="ECO:0007669"/>
    <property type="project" value="UniProtKB-UniRule"/>
</dbReference>
<dbReference type="SMART" id="SM01385">
    <property type="entry name" value="DSS1_SEM1"/>
    <property type="match status" value="1"/>
</dbReference>
<protein>
    <recommendedName>
        <fullName evidence="2">26S proteasome complex subunit SEM1</fullName>
    </recommendedName>
</protein>
<name>A0A448WE53_9PLAT</name>
<evidence type="ECO:0000256" key="2">
    <source>
        <dbReference type="RuleBase" id="RU369057"/>
    </source>
</evidence>
<evidence type="ECO:0000256" key="3">
    <source>
        <dbReference type="SAM" id="MobiDB-lite"/>
    </source>
</evidence>
<dbReference type="EMBL" id="CAAALY010006798">
    <property type="protein sequence ID" value="VEL09623.1"/>
    <property type="molecule type" value="Genomic_DNA"/>
</dbReference>
<dbReference type="AlphaFoldDB" id="A0A448WE53"/>
<proteinExistence type="inferred from homology"/>
<comment type="caution">
    <text evidence="4">The sequence shown here is derived from an EMBL/GenBank/DDBJ whole genome shotgun (WGS) entry which is preliminary data.</text>
</comment>
<evidence type="ECO:0000256" key="1">
    <source>
        <dbReference type="ARBA" id="ARBA00034491"/>
    </source>
</evidence>
<sequence length="76" mass="8671">MASPSFSEASEGGPAREPGQDVEDFLKLKDDNEFEEFDTENWSTFEEDHSDLQVWSDAWDDDNVEDGFTAYLSDNL</sequence>
<dbReference type="PANTHER" id="PTHR16771">
    <property type="entry name" value="26 PROTEASOME COMPLEX SUBUNIT DSS1"/>
    <property type="match status" value="1"/>
</dbReference>
<dbReference type="GO" id="GO:0006406">
    <property type="term" value="P:mRNA export from nucleus"/>
    <property type="evidence" value="ECO:0007669"/>
    <property type="project" value="UniProtKB-UniRule"/>
</dbReference>
<keyword evidence="5" id="KW-1185">Reference proteome</keyword>
<dbReference type="GO" id="GO:0000724">
    <property type="term" value="P:double-strand break repair via homologous recombination"/>
    <property type="evidence" value="ECO:0007669"/>
    <property type="project" value="TreeGrafter"/>
</dbReference>
<gene>
    <name evidence="4" type="ORF">PXEA_LOCUS3063</name>
</gene>
<dbReference type="PANTHER" id="PTHR16771:SF0">
    <property type="entry name" value="26S PROTEASOME COMPLEX SUBUNIT SEM1"/>
    <property type="match status" value="1"/>
</dbReference>
<dbReference type="GO" id="GO:0008541">
    <property type="term" value="C:proteasome regulatory particle, lid subcomplex"/>
    <property type="evidence" value="ECO:0007669"/>
    <property type="project" value="UniProtKB-UniRule"/>
</dbReference>
<comment type="similarity">
    <text evidence="1 2">Belongs to the DSS1/SEM1 family.</text>
</comment>
<keyword evidence="2" id="KW-0647">Proteasome</keyword>
<reference evidence="4" key="1">
    <citation type="submission" date="2018-11" db="EMBL/GenBank/DDBJ databases">
        <authorList>
            <consortium name="Pathogen Informatics"/>
        </authorList>
    </citation>
    <scope>NUCLEOTIDE SEQUENCE</scope>
</reference>
<comment type="subcellular location">
    <subcellularLocation>
        <location evidence="2">Nucleus</location>
    </subcellularLocation>
</comment>
<dbReference type="GO" id="GO:0005634">
    <property type="term" value="C:nucleus"/>
    <property type="evidence" value="ECO:0007669"/>
    <property type="project" value="UniProtKB-SubCell"/>
</dbReference>
<dbReference type="InterPro" id="IPR007834">
    <property type="entry name" value="DSS1_SEM1"/>
</dbReference>